<proteinExistence type="predicted"/>
<dbReference type="EMBL" id="KY052853">
    <property type="protein sequence ID" value="ASF00737.1"/>
    <property type="molecule type" value="Genomic_DNA"/>
</dbReference>
<reference evidence="1" key="2">
    <citation type="journal article" date="2017" name="Nat. Commun.">
        <title>Single-virus genomics reveals hidden cosmopolitan and abundant viruses.</title>
        <authorList>
            <person name="Martinez-Hernandez F."/>
            <person name="Fornas O."/>
            <person name="Lluesma Gomez M."/>
            <person name="Bolduc B."/>
            <person name="de la Cruz Pena M.J."/>
            <person name="Martinez J.M."/>
            <person name="Anton J."/>
            <person name="Gasol J.M."/>
            <person name="Rosselli R."/>
            <person name="Rodriguez-Valera F."/>
            <person name="Sullivan M.B."/>
            <person name="Acinas S.G."/>
            <person name="Martinez-Garcia M."/>
        </authorList>
    </citation>
    <scope>NUCLEOTIDE SEQUENCE</scope>
</reference>
<sequence>MTHNIDKQVEEKPLTKEQSKAQFEEITKELGLKHSFDFDEAWEIGEEIRRRKDFREKISELEDAVVNMEGGMTGEVLHKANPVKHTFAGGCYIREIYNPANELIITKIHKKEHPFFLMKGEMSILTEEGVQNIKAPYQGVTKPGTKRAIYTHEECIFITVHATNNTTIEDVEDEVVCTKYEDLPPGIDALEILKGINLKEE</sequence>
<protein>
    <submittedName>
        <fullName evidence="1">Uncharacterized protein</fullName>
    </submittedName>
</protein>
<reference evidence="1" key="1">
    <citation type="submission" date="2016-10" db="EMBL/GenBank/DDBJ databases">
        <authorList>
            <person name="Varghese N."/>
        </authorList>
    </citation>
    <scope>NUCLEOTIDE SEQUENCE</scope>
</reference>
<name>A0A218MN86_9VIRU</name>
<organism evidence="1">
    <name type="scientific">uncultured virus</name>
    <dbReference type="NCBI Taxonomy" id="340016"/>
    <lineage>
        <taxon>Viruses</taxon>
        <taxon>environmental samples</taxon>
    </lineage>
</organism>
<accession>A0A218MN86</accession>
<evidence type="ECO:0000313" key="1">
    <source>
        <dbReference type="EMBL" id="ASF00737.1"/>
    </source>
</evidence>